<name>A0A6L2LCH8_TANCI</name>
<evidence type="ECO:0000313" key="1">
    <source>
        <dbReference type="EMBL" id="GEU59453.1"/>
    </source>
</evidence>
<protein>
    <submittedName>
        <fullName evidence="1">Uncharacterized protein</fullName>
    </submittedName>
</protein>
<reference evidence="1" key="1">
    <citation type="journal article" date="2019" name="Sci. Rep.">
        <title>Draft genome of Tanacetum cinerariifolium, the natural source of mosquito coil.</title>
        <authorList>
            <person name="Yamashiro T."/>
            <person name="Shiraishi A."/>
            <person name="Satake H."/>
            <person name="Nakayama K."/>
        </authorList>
    </citation>
    <scope>NUCLEOTIDE SEQUENCE</scope>
</reference>
<dbReference type="AlphaFoldDB" id="A0A6L2LCH8"/>
<organism evidence="1">
    <name type="scientific">Tanacetum cinerariifolium</name>
    <name type="common">Dalmatian daisy</name>
    <name type="synonym">Chrysanthemum cinerariifolium</name>
    <dbReference type="NCBI Taxonomy" id="118510"/>
    <lineage>
        <taxon>Eukaryota</taxon>
        <taxon>Viridiplantae</taxon>
        <taxon>Streptophyta</taxon>
        <taxon>Embryophyta</taxon>
        <taxon>Tracheophyta</taxon>
        <taxon>Spermatophyta</taxon>
        <taxon>Magnoliopsida</taxon>
        <taxon>eudicotyledons</taxon>
        <taxon>Gunneridae</taxon>
        <taxon>Pentapetalae</taxon>
        <taxon>asterids</taxon>
        <taxon>campanulids</taxon>
        <taxon>Asterales</taxon>
        <taxon>Asteraceae</taxon>
        <taxon>Asteroideae</taxon>
        <taxon>Anthemideae</taxon>
        <taxon>Anthemidinae</taxon>
        <taxon>Tanacetum</taxon>
    </lineage>
</organism>
<gene>
    <name evidence="1" type="ORF">Tci_031431</name>
</gene>
<comment type="caution">
    <text evidence="1">The sequence shown here is derived from an EMBL/GenBank/DDBJ whole genome shotgun (WGS) entry which is preliminary data.</text>
</comment>
<proteinExistence type="predicted"/>
<sequence length="265" mass="30515">MVAYLEKSDDNTKFHRIVDFLSSCSINYDLIPYEPTLSEGHTSRSREGRMEHTVELTNTVPPIPHDSPLTGSYIPGSNEGRLKLEELIDLCTTLSNWVSTLENKLSSTKAVYHKGFITLTKRVKKLETQLKQKRSSVVIHSSDEEEPSVHIEDSPKQGRMIEELDKDEDVNMVKTLLNMKMSKAKDKRKGIMQVAELPKKIKKREMIQLSLDEELAQKLYAEELANETARQKQEKYNLEKALELQRQLDKREKDVDKSDQAQKID</sequence>
<dbReference type="EMBL" id="BKCJ010004174">
    <property type="protein sequence ID" value="GEU59453.1"/>
    <property type="molecule type" value="Genomic_DNA"/>
</dbReference>
<accession>A0A6L2LCH8</accession>